<accession>A0A433D8R1</accession>
<comment type="subcellular location">
    <subcellularLocation>
        <location evidence="1">Nucleus</location>
    </subcellularLocation>
</comment>
<evidence type="ECO:0000256" key="4">
    <source>
        <dbReference type="ARBA" id="ARBA00023163"/>
    </source>
</evidence>
<dbReference type="AlphaFoldDB" id="A0A433D8R1"/>
<dbReference type="GO" id="GO:0008270">
    <property type="term" value="F:zinc ion binding"/>
    <property type="evidence" value="ECO:0007669"/>
    <property type="project" value="InterPro"/>
</dbReference>
<sequence>MASAQEQSRNVADAHAANTIPRQPLFPLRFPVFTPALPSYIQCIYPTVAPSLGKLSNQVTTLFDALGRLEHRLAVIGGDELTPRPALDPCVPIGNDDGDSDVGDDADGSGDDSPEDSSVTIKVGGGKKRGKVNETLKPHEILQTIAGLHSVLERLDERTKVLVERQVASAAGERAKALAGDKMQLEREEDKDEDGNGLNESQHHLATKGALIADGSAPARSRAKRQKHQDQPAEVNPMLAMAFVAPSPPPPPALWTIASSPAGITIQASVQNLNDLSAFLQDFKKLGVNDEAEADENGSSSSPSPIPTKNHLLTDSAHNANQTTLLPTDNTTVLHITPTKGFGKEAIIEFNKDGPNLTPGHSRTPNELATQSVIKDVVHAYFEYRCCHQQRTVFLERDSFYREHYGSATLPPVTDPSSTPSLLLIYSMCVFSCKKFYRLHPPATNQNRPWFANQQLVVAMEDWFYEQSRTLLAECFDTPSLAVIQALIHLHYFECFRKNHKVAYMLIGMAIRIAFDLRLFRTEEADEAPAPALAFSPVFAAATAAATTTATMAATTTATVAAMAMTTATATATACDSPRSPYSEDSLDSSSTLSSLSSMTRAKEERRLTTFKLLFLDLFSAFHAGEPSVIDDREWDRIPLHRKRIELSITHEPCEADPARLACVQLFLNNMTLMRVQKRIMAKLYSPEAQDRAARVMAAKTGTISTPNGPGSPFPDDEDEHLVTRTVNMLHGELTEWYRQLPDYFVFDPQNPDANPTFPPAALPMHPPPYIPPAAPSAARMRTLCRLVLHQFYQLNRIFLYQLFIPTSADDQSVSSVDFLEMCLDAARSITQLTEMLVEEGSCFINLQSVFFAGMIYVKYAKLYIGDPAIVAEAEKGLLRCAQALRGSLSFRFELDLCQDYVVHIEEFISELKKAVATQAQEQMPENA</sequence>
<dbReference type="OrthoDB" id="39175at2759"/>
<proteinExistence type="predicted"/>
<dbReference type="GO" id="GO:0003677">
    <property type="term" value="F:DNA binding"/>
    <property type="evidence" value="ECO:0007669"/>
    <property type="project" value="InterPro"/>
</dbReference>
<dbReference type="GO" id="GO:0006351">
    <property type="term" value="P:DNA-templated transcription"/>
    <property type="evidence" value="ECO:0007669"/>
    <property type="project" value="InterPro"/>
</dbReference>
<keyword evidence="5" id="KW-0539">Nucleus</keyword>
<feature type="region of interest" description="Disordered" evidence="6">
    <location>
        <begin position="574"/>
        <end position="599"/>
    </location>
</feature>
<feature type="domain" description="Xylanolytic transcriptional activator regulatory" evidence="7">
    <location>
        <begin position="379"/>
        <end position="737"/>
    </location>
</feature>
<dbReference type="GO" id="GO:0005634">
    <property type="term" value="C:nucleus"/>
    <property type="evidence" value="ECO:0007669"/>
    <property type="project" value="UniProtKB-SubCell"/>
</dbReference>
<dbReference type="EMBL" id="RBNI01004744">
    <property type="protein sequence ID" value="RUP47267.1"/>
    <property type="molecule type" value="Genomic_DNA"/>
</dbReference>
<name>A0A433D8R1_9FUNG</name>
<feature type="compositionally biased region" description="Low complexity" evidence="6">
    <location>
        <begin position="588"/>
        <end position="598"/>
    </location>
</feature>
<feature type="region of interest" description="Disordered" evidence="6">
    <location>
        <begin position="170"/>
        <end position="201"/>
    </location>
</feature>
<reference evidence="8 9" key="1">
    <citation type="journal article" date="2018" name="New Phytol.">
        <title>Phylogenomics of Endogonaceae and evolution of mycorrhizas within Mucoromycota.</title>
        <authorList>
            <person name="Chang Y."/>
            <person name="Desiro A."/>
            <person name="Na H."/>
            <person name="Sandor L."/>
            <person name="Lipzen A."/>
            <person name="Clum A."/>
            <person name="Barry K."/>
            <person name="Grigoriev I.V."/>
            <person name="Martin F.M."/>
            <person name="Stajich J.E."/>
            <person name="Smith M.E."/>
            <person name="Bonito G."/>
            <person name="Spatafora J.W."/>
        </authorList>
    </citation>
    <scope>NUCLEOTIDE SEQUENCE [LARGE SCALE GENOMIC DNA]</scope>
    <source>
        <strain evidence="8 9">GMNB39</strain>
    </source>
</reference>
<organism evidence="8 9">
    <name type="scientific">Jimgerdemannia flammicorona</name>
    <dbReference type="NCBI Taxonomy" id="994334"/>
    <lineage>
        <taxon>Eukaryota</taxon>
        <taxon>Fungi</taxon>
        <taxon>Fungi incertae sedis</taxon>
        <taxon>Mucoromycota</taxon>
        <taxon>Mucoromycotina</taxon>
        <taxon>Endogonomycetes</taxon>
        <taxon>Endogonales</taxon>
        <taxon>Endogonaceae</taxon>
        <taxon>Jimgerdemannia</taxon>
    </lineage>
</organism>
<evidence type="ECO:0000256" key="1">
    <source>
        <dbReference type="ARBA" id="ARBA00004123"/>
    </source>
</evidence>
<dbReference type="GO" id="GO:0000981">
    <property type="term" value="F:DNA-binding transcription factor activity, RNA polymerase II-specific"/>
    <property type="evidence" value="ECO:0007669"/>
    <property type="project" value="InterPro"/>
</dbReference>
<dbReference type="Proteomes" id="UP000268093">
    <property type="component" value="Unassembled WGS sequence"/>
</dbReference>
<evidence type="ECO:0000256" key="5">
    <source>
        <dbReference type="ARBA" id="ARBA00023242"/>
    </source>
</evidence>
<keyword evidence="2" id="KW-0479">Metal-binding</keyword>
<keyword evidence="4" id="KW-0804">Transcription</keyword>
<protein>
    <recommendedName>
        <fullName evidence="7">Xylanolytic transcriptional activator regulatory domain-containing protein</fullName>
    </recommendedName>
</protein>
<dbReference type="PANTHER" id="PTHR47338">
    <property type="entry name" value="ZN(II)2CYS6 TRANSCRIPTION FACTOR (EUROFUNG)-RELATED"/>
    <property type="match status" value="1"/>
</dbReference>
<dbReference type="InterPro" id="IPR050815">
    <property type="entry name" value="TF_fung"/>
</dbReference>
<evidence type="ECO:0000256" key="6">
    <source>
        <dbReference type="SAM" id="MobiDB-lite"/>
    </source>
</evidence>
<dbReference type="InterPro" id="IPR007219">
    <property type="entry name" value="XnlR_reg_dom"/>
</dbReference>
<comment type="caution">
    <text evidence="8">The sequence shown here is derived from an EMBL/GenBank/DDBJ whole genome shotgun (WGS) entry which is preliminary data.</text>
</comment>
<dbReference type="CDD" id="cd12148">
    <property type="entry name" value="fungal_TF_MHR"/>
    <property type="match status" value="1"/>
</dbReference>
<evidence type="ECO:0000313" key="9">
    <source>
        <dbReference type="Proteomes" id="UP000268093"/>
    </source>
</evidence>
<evidence type="ECO:0000259" key="7">
    <source>
        <dbReference type="Pfam" id="PF04082"/>
    </source>
</evidence>
<feature type="compositionally biased region" description="Acidic residues" evidence="6">
    <location>
        <begin position="96"/>
        <end position="115"/>
    </location>
</feature>
<dbReference type="Pfam" id="PF04082">
    <property type="entry name" value="Fungal_trans"/>
    <property type="match status" value="1"/>
</dbReference>
<evidence type="ECO:0000256" key="2">
    <source>
        <dbReference type="ARBA" id="ARBA00022723"/>
    </source>
</evidence>
<feature type="region of interest" description="Disordered" evidence="6">
    <location>
        <begin position="291"/>
        <end position="312"/>
    </location>
</feature>
<evidence type="ECO:0000313" key="8">
    <source>
        <dbReference type="EMBL" id="RUP47267.1"/>
    </source>
</evidence>
<gene>
    <name evidence="8" type="ORF">BC936DRAFT_145928</name>
</gene>
<keyword evidence="9" id="KW-1185">Reference proteome</keyword>
<keyword evidence="3" id="KW-0805">Transcription regulation</keyword>
<feature type="region of interest" description="Disordered" evidence="6">
    <location>
        <begin position="85"/>
        <end position="131"/>
    </location>
</feature>
<evidence type="ECO:0000256" key="3">
    <source>
        <dbReference type="ARBA" id="ARBA00023015"/>
    </source>
</evidence>
<dbReference type="PANTHER" id="PTHR47338:SF5">
    <property type="entry name" value="ZN(II)2CYS6 TRANSCRIPTION FACTOR (EUROFUNG)"/>
    <property type="match status" value="1"/>
</dbReference>